<accession>A0A151RVW4</accession>
<dbReference type="Proteomes" id="UP000075243">
    <property type="component" value="Unassembled WGS sequence"/>
</dbReference>
<dbReference type="STRING" id="3821.A0A151RVW4"/>
<dbReference type="PANTHER" id="PTHR11439">
    <property type="entry name" value="GAG-POL-RELATED RETROTRANSPOSON"/>
    <property type="match status" value="1"/>
</dbReference>
<dbReference type="PANTHER" id="PTHR11439:SF467">
    <property type="entry name" value="INTEGRASE CATALYTIC DOMAIN-CONTAINING PROTEIN"/>
    <property type="match status" value="1"/>
</dbReference>
<sequence>EAVKWLLRYLKGTSKIALCFSRNDVVLEGYSDVDLGGCSYTRKSTTRFIFTIGGTIVSWMSQLQKSITLLSTIEAKYMTILEAGKEIIWLKNFLKELGKKQCVTMFFITIIRVSFILQRIMCFMQRQSTSN</sequence>
<proteinExistence type="predicted"/>
<dbReference type="EMBL" id="KQ483550">
    <property type="protein sequence ID" value="KYP46679.1"/>
    <property type="molecule type" value="Genomic_DNA"/>
</dbReference>
<dbReference type="Gramene" id="C.cajan_31104.t">
    <property type="protein sequence ID" value="C.cajan_31104.t.cds1"/>
    <property type="gene ID" value="C.cajan_31104"/>
</dbReference>
<evidence type="ECO:0000313" key="1">
    <source>
        <dbReference type="EMBL" id="KYP46679.1"/>
    </source>
</evidence>
<name>A0A151RVW4_CAJCA</name>
<reference evidence="1" key="1">
    <citation type="journal article" date="2012" name="Nat. Biotechnol.">
        <title>Draft genome sequence of pigeonpea (Cajanus cajan), an orphan legume crop of resource-poor farmers.</title>
        <authorList>
            <person name="Varshney R.K."/>
            <person name="Chen W."/>
            <person name="Li Y."/>
            <person name="Bharti A.K."/>
            <person name="Saxena R.K."/>
            <person name="Schlueter J.A."/>
            <person name="Donoghue M.T."/>
            <person name="Azam S."/>
            <person name="Fan G."/>
            <person name="Whaley A.M."/>
            <person name="Farmer A.D."/>
            <person name="Sheridan J."/>
            <person name="Iwata A."/>
            <person name="Tuteja R."/>
            <person name="Penmetsa R.V."/>
            <person name="Wu W."/>
            <person name="Upadhyaya H.D."/>
            <person name="Yang S.P."/>
            <person name="Shah T."/>
            <person name="Saxena K.B."/>
            <person name="Michael T."/>
            <person name="McCombie W.R."/>
            <person name="Yang B."/>
            <person name="Zhang G."/>
            <person name="Yang H."/>
            <person name="Wang J."/>
            <person name="Spillane C."/>
            <person name="Cook D.R."/>
            <person name="May G.D."/>
            <person name="Xu X."/>
            <person name="Jackson S.A."/>
        </authorList>
    </citation>
    <scope>NUCLEOTIDE SEQUENCE [LARGE SCALE GENOMIC DNA]</scope>
</reference>
<evidence type="ECO:0000313" key="2">
    <source>
        <dbReference type="Proteomes" id="UP000075243"/>
    </source>
</evidence>
<dbReference type="AlphaFoldDB" id="A0A151RVW4"/>
<organism evidence="1 2">
    <name type="scientific">Cajanus cajan</name>
    <name type="common">Pigeon pea</name>
    <name type="synonym">Cajanus indicus</name>
    <dbReference type="NCBI Taxonomy" id="3821"/>
    <lineage>
        <taxon>Eukaryota</taxon>
        <taxon>Viridiplantae</taxon>
        <taxon>Streptophyta</taxon>
        <taxon>Embryophyta</taxon>
        <taxon>Tracheophyta</taxon>
        <taxon>Spermatophyta</taxon>
        <taxon>Magnoliopsida</taxon>
        <taxon>eudicotyledons</taxon>
        <taxon>Gunneridae</taxon>
        <taxon>Pentapetalae</taxon>
        <taxon>rosids</taxon>
        <taxon>fabids</taxon>
        <taxon>Fabales</taxon>
        <taxon>Fabaceae</taxon>
        <taxon>Papilionoideae</taxon>
        <taxon>50 kb inversion clade</taxon>
        <taxon>NPAAA clade</taxon>
        <taxon>indigoferoid/millettioid clade</taxon>
        <taxon>Phaseoleae</taxon>
        <taxon>Cajanus</taxon>
    </lineage>
</organism>
<gene>
    <name evidence="1" type="ORF">KK1_031705</name>
</gene>
<feature type="non-terminal residue" evidence="1">
    <location>
        <position position="1"/>
    </location>
</feature>
<protein>
    <submittedName>
        <fullName evidence="1">Retrovirus-related Pol polyprotein from transposon TNT 1-94</fullName>
    </submittedName>
</protein>
<dbReference type="CDD" id="cd09272">
    <property type="entry name" value="RNase_HI_RT_Ty1"/>
    <property type="match status" value="1"/>
</dbReference>
<keyword evidence="2" id="KW-1185">Reference proteome</keyword>